<evidence type="ECO:0000259" key="1">
    <source>
        <dbReference type="Pfam" id="PF09848"/>
    </source>
</evidence>
<dbReference type="EMBL" id="JBIGHY010000003">
    <property type="protein sequence ID" value="MFG6414348.1"/>
    <property type="molecule type" value="Genomic_DNA"/>
</dbReference>
<dbReference type="SUPFAM" id="SSF52540">
    <property type="entry name" value="P-loop containing nucleoside triphosphate hydrolases"/>
    <property type="match status" value="1"/>
</dbReference>
<dbReference type="RefSeq" id="WP_394470423.1">
    <property type="nucleotide sequence ID" value="NZ_JBIGHY010000003.1"/>
</dbReference>
<reference evidence="2 3" key="1">
    <citation type="submission" date="2024-09" db="EMBL/GenBank/DDBJ databases">
        <title>Novel species of the genus Pelomonas and Roseateles isolated from streams.</title>
        <authorList>
            <person name="Lu H."/>
        </authorList>
    </citation>
    <scope>NUCLEOTIDE SEQUENCE [LARGE SCALE GENOMIC DNA]</scope>
    <source>
        <strain evidence="2 3">DC23W</strain>
    </source>
</reference>
<dbReference type="InterPro" id="IPR018647">
    <property type="entry name" value="SLFN_3-like_DNA/RNA_helicase"/>
</dbReference>
<dbReference type="Gene3D" id="3.40.50.300">
    <property type="entry name" value="P-loop containing nucleotide triphosphate hydrolases"/>
    <property type="match status" value="1"/>
</dbReference>
<comment type="caution">
    <text evidence="2">The sequence shown here is derived from an EMBL/GenBank/DDBJ whole genome shotgun (WGS) entry which is preliminary data.</text>
</comment>
<keyword evidence="3" id="KW-1185">Reference proteome</keyword>
<dbReference type="InterPro" id="IPR027417">
    <property type="entry name" value="P-loop_NTPase"/>
</dbReference>
<feature type="domain" description="Schlafen group 3-like DNA/RNA helicase" evidence="1">
    <location>
        <begin position="239"/>
        <end position="632"/>
    </location>
</feature>
<proteinExistence type="predicted"/>
<dbReference type="Pfam" id="PF09848">
    <property type="entry name" value="SLFN-g3_helicase"/>
    <property type="match status" value="1"/>
</dbReference>
<name>A0ABW7ENS7_9BURK</name>
<evidence type="ECO:0000313" key="2">
    <source>
        <dbReference type="EMBL" id="MFG6414348.1"/>
    </source>
</evidence>
<protein>
    <submittedName>
        <fullName evidence="2">DUF2075 domain-containing protein</fullName>
    </submittedName>
</protein>
<dbReference type="Proteomes" id="UP001606300">
    <property type="component" value="Unassembled WGS sequence"/>
</dbReference>
<evidence type="ECO:0000313" key="3">
    <source>
        <dbReference type="Proteomes" id="UP001606300"/>
    </source>
</evidence>
<gene>
    <name evidence="2" type="ORF">ACG02S_10625</name>
</gene>
<organism evidence="2 3">
    <name type="scientific">Pelomonas dachongensis</name>
    <dbReference type="NCBI Taxonomy" id="3299029"/>
    <lineage>
        <taxon>Bacteria</taxon>
        <taxon>Pseudomonadati</taxon>
        <taxon>Pseudomonadota</taxon>
        <taxon>Betaproteobacteria</taxon>
        <taxon>Burkholderiales</taxon>
        <taxon>Sphaerotilaceae</taxon>
        <taxon>Roseateles</taxon>
    </lineage>
</organism>
<sequence>MNVSRAYYASNLDEFLRAEAVGVLGALARNSGFAIEPTQRNAWLRQIDILQHQLEDWAHAGHIFFEFVVPRMGRRIDVLVIIRNTVLVIEFKVGESNFNRAALDQVWDYALDLKNFHEPSHAVTIAPVLVATEAPAGVSVIAASHHNDGVLLPISTGPASLSLCIQQVLSLSEGADIDPEGWVRGRYKPTPTIVEAASALYGQHSVADLSRSDAGAKNLSVTSTVVDQVIESARRQRRKAICFITGVPGAGKTLVGLDVATKHMDASSELHSVYLSGNGPLVKILCEALTRDEVARAKARNMRLRKGEASKAVEAFIQNVHHFRDAYLADERAPVDHVVIFDEAQRAWTLEQSAKFMAQKKGRPNFNRSEPEFLISCMDRHPDWAVVVCLVGGGQEINTGEAGIGEWLQAIERHFPSWQVYVSPHLTDSEYAATAAIASLQQHAEVVFDEGLHLAVSMRSFRAEHVSTFVKHLLDRDTAQAVVALNAVQRRYPIVATRDLSAAKKWLKSQARGTERYGIVVSSQAERLKPHAINVRSPMDPVHWFLDDKDDVRSSYYLEDVATEFHVQGLELDWACVAWDADLRVGSGGWRHHQFVGNKWQHIHKPERQLYLKNAYRVLLTRARQGMVIVVPPGDPEDPTRAPAFYDPIFQYLSDVGIPTL</sequence>
<accession>A0ABW7ENS7</accession>